<keyword evidence="4 6" id="KW-0067">ATP-binding</keyword>
<dbReference type="SUPFAM" id="SSF52540">
    <property type="entry name" value="P-loop containing nucleoside triphosphate hydrolases"/>
    <property type="match status" value="1"/>
</dbReference>
<comment type="similarity">
    <text evidence="1">Belongs to the ABC transporter superfamily.</text>
</comment>
<dbReference type="PROSITE" id="PS50893">
    <property type="entry name" value="ABC_TRANSPORTER_2"/>
    <property type="match status" value="1"/>
</dbReference>
<keyword evidence="3" id="KW-0547">Nucleotide-binding</keyword>
<dbReference type="GO" id="GO:0016887">
    <property type="term" value="F:ATP hydrolysis activity"/>
    <property type="evidence" value="ECO:0007669"/>
    <property type="project" value="InterPro"/>
</dbReference>
<reference evidence="6 7" key="1">
    <citation type="submission" date="2019-07" db="EMBL/GenBank/DDBJ databases">
        <title>Draft genome sequence of Brevibacterium aurantiacum XU54 isolated from Xinjiang China.</title>
        <authorList>
            <person name="Xu X."/>
        </authorList>
    </citation>
    <scope>NUCLEOTIDE SEQUENCE [LARGE SCALE GENOMIC DNA]</scope>
    <source>
        <strain evidence="6 7">XU54</strain>
    </source>
</reference>
<keyword evidence="7" id="KW-1185">Reference proteome</keyword>
<evidence type="ECO:0000256" key="1">
    <source>
        <dbReference type="ARBA" id="ARBA00005417"/>
    </source>
</evidence>
<dbReference type="OrthoDB" id="9804819at2"/>
<dbReference type="PROSITE" id="PS00211">
    <property type="entry name" value="ABC_TRANSPORTER_1"/>
    <property type="match status" value="1"/>
</dbReference>
<dbReference type="PANTHER" id="PTHR43335">
    <property type="entry name" value="ABC TRANSPORTER, ATP-BINDING PROTEIN"/>
    <property type="match status" value="1"/>
</dbReference>
<name>A0A556CK25_BREAU</name>
<dbReference type="InterPro" id="IPR003593">
    <property type="entry name" value="AAA+_ATPase"/>
</dbReference>
<dbReference type="SMART" id="SM00382">
    <property type="entry name" value="AAA"/>
    <property type="match status" value="1"/>
</dbReference>
<sequence length="232" mass="25080">MIEIKNVTKSYRRRTVLDQISLTARPGEVTGFVGPNGAGKSTALRTILGLSRPSSGTATILGKPYAALDHPARRVGAMLDPEALPGYLRGIDLLRWYAAAAGIDSARIGQILERVELADNARKRINSYSLGMRQRLGLAVALLGDAEIVILDEPTNGLDPAGIRWLRELLHQLAEHGRTVLLSSHLLSEVQQLADHIVVISRGTIVADGTLTDLAGEDDLESVFFDLTGDER</sequence>
<evidence type="ECO:0000256" key="3">
    <source>
        <dbReference type="ARBA" id="ARBA00022741"/>
    </source>
</evidence>
<evidence type="ECO:0000256" key="2">
    <source>
        <dbReference type="ARBA" id="ARBA00022448"/>
    </source>
</evidence>
<dbReference type="InterPro" id="IPR017871">
    <property type="entry name" value="ABC_transporter-like_CS"/>
</dbReference>
<dbReference type="GO" id="GO:0005524">
    <property type="term" value="F:ATP binding"/>
    <property type="evidence" value="ECO:0007669"/>
    <property type="project" value="UniProtKB-KW"/>
</dbReference>
<dbReference type="RefSeq" id="WP_143921705.1">
    <property type="nucleotide sequence ID" value="NZ_VLTK01000003.1"/>
</dbReference>
<dbReference type="AlphaFoldDB" id="A0A556CK25"/>
<feature type="domain" description="ABC transporter" evidence="5">
    <location>
        <begin position="2"/>
        <end position="227"/>
    </location>
</feature>
<dbReference type="EMBL" id="VLTK01000003">
    <property type="protein sequence ID" value="TSI17790.1"/>
    <property type="molecule type" value="Genomic_DNA"/>
</dbReference>
<gene>
    <name evidence="6" type="ORF">FO013_06245</name>
</gene>
<dbReference type="Gene3D" id="3.40.50.300">
    <property type="entry name" value="P-loop containing nucleotide triphosphate hydrolases"/>
    <property type="match status" value="1"/>
</dbReference>
<organism evidence="6 7">
    <name type="scientific">Brevibacterium aurantiacum</name>
    <dbReference type="NCBI Taxonomy" id="273384"/>
    <lineage>
        <taxon>Bacteria</taxon>
        <taxon>Bacillati</taxon>
        <taxon>Actinomycetota</taxon>
        <taxon>Actinomycetes</taxon>
        <taxon>Micrococcales</taxon>
        <taxon>Brevibacteriaceae</taxon>
        <taxon>Brevibacterium</taxon>
    </lineage>
</organism>
<keyword evidence="2" id="KW-0813">Transport</keyword>
<dbReference type="InterPro" id="IPR003439">
    <property type="entry name" value="ABC_transporter-like_ATP-bd"/>
</dbReference>
<comment type="caution">
    <text evidence="6">The sequence shown here is derived from an EMBL/GenBank/DDBJ whole genome shotgun (WGS) entry which is preliminary data.</text>
</comment>
<dbReference type="InterPro" id="IPR027417">
    <property type="entry name" value="P-loop_NTPase"/>
</dbReference>
<evidence type="ECO:0000313" key="6">
    <source>
        <dbReference type="EMBL" id="TSI17790.1"/>
    </source>
</evidence>
<evidence type="ECO:0000313" key="7">
    <source>
        <dbReference type="Proteomes" id="UP000316406"/>
    </source>
</evidence>
<dbReference type="PANTHER" id="PTHR43335:SF4">
    <property type="entry name" value="ABC TRANSPORTER, ATP-BINDING PROTEIN"/>
    <property type="match status" value="1"/>
</dbReference>
<evidence type="ECO:0000256" key="4">
    <source>
        <dbReference type="ARBA" id="ARBA00022840"/>
    </source>
</evidence>
<protein>
    <submittedName>
        <fullName evidence="6">ATP-binding cassette domain-containing protein</fullName>
    </submittedName>
</protein>
<evidence type="ECO:0000259" key="5">
    <source>
        <dbReference type="PROSITE" id="PS50893"/>
    </source>
</evidence>
<dbReference type="Pfam" id="PF00005">
    <property type="entry name" value="ABC_tran"/>
    <property type="match status" value="1"/>
</dbReference>
<proteinExistence type="inferred from homology"/>
<dbReference type="Proteomes" id="UP000316406">
    <property type="component" value="Unassembled WGS sequence"/>
</dbReference>
<accession>A0A556CK25</accession>